<dbReference type="EMBL" id="DXBR01000111">
    <property type="protein sequence ID" value="HIZ40655.1"/>
    <property type="molecule type" value="Genomic_DNA"/>
</dbReference>
<dbReference type="InterPro" id="IPR025246">
    <property type="entry name" value="IS30-like_HTH"/>
</dbReference>
<evidence type="ECO:0000313" key="4">
    <source>
        <dbReference type="Proteomes" id="UP000824049"/>
    </source>
</evidence>
<protein>
    <submittedName>
        <fullName evidence="3">IS30 family transposase</fullName>
    </submittedName>
</protein>
<dbReference type="GO" id="GO:0005829">
    <property type="term" value="C:cytosol"/>
    <property type="evidence" value="ECO:0007669"/>
    <property type="project" value="TreeGrafter"/>
</dbReference>
<reference evidence="3" key="1">
    <citation type="journal article" date="2021" name="PeerJ">
        <title>Extensive microbial diversity within the chicken gut microbiome revealed by metagenomics and culture.</title>
        <authorList>
            <person name="Gilroy R."/>
            <person name="Ravi A."/>
            <person name="Getino M."/>
            <person name="Pursley I."/>
            <person name="Horton D.L."/>
            <person name="Alikhan N.F."/>
            <person name="Baker D."/>
            <person name="Gharbi K."/>
            <person name="Hall N."/>
            <person name="Watson M."/>
            <person name="Adriaenssens E.M."/>
            <person name="Foster-Nyarko E."/>
            <person name="Jarju S."/>
            <person name="Secka A."/>
            <person name="Antonio M."/>
            <person name="Oren A."/>
            <person name="Chaudhuri R.R."/>
            <person name="La Ragione R."/>
            <person name="Hildebrand F."/>
            <person name="Pallen M.J."/>
        </authorList>
    </citation>
    <scope>NUCLEOTIDE SEQUENCE</scope>
    <source>
        <strain evidence="3">CHK179-28034</strain>
    </source>
</reference>
<dbReference type="NCBIfam" id="NF033563">
    <property type="entry name" value="transpos_IS30"/>
    <property type="match status" value="1"/>
</dbReference>
<evidence type="ECO:0000259" key="2">
    <source>
        <dbReference type="PROSITE" id="PS50994"/>
    </source>
</evidence>
<dbReference type="Proteomes" id="UP000824049">
    <property type="component" value="Unassembled WGS sequence"/>
</dbReference>
<comment type="caution">
    <text evidence="3">The sequence shown here is derived from an EMBL/GenBank/DDBJ whole genome shotgun (WGS) entry which is preliminary data.</text>
</comment>
<dbReference type="SUPFAM" id="SSF53098">
    <property type="entry name" value="Ribonuclease H-like"/>
    <property type="match status" value="1"/>
</dbReference>
<dbReference type="PROSITE" id="PS50994">
    <property type="entry name" value="INTEGRASE"/>
    <property type="match status" value="1"/>
</dbReference>
<dbReference type="GO" id="GO:0015074">
    <property type="term" value="P:DNA integration"/>
    <property type="evidence" value="ECO:0007669"/>
    <property type="project" value="InterPro"/>
</dbReference>
<dbReference type="PANTHER" id="PTHR10948">
    <property type="entry name" value="TRANSPOSASE"/>
    <property type="match status" value="1"/>
</dbReference>
<organism evidence="3 4">
    <name type="scientific">Candidatus Anaerobutyricum stercoris</name>
    <dbReference type="NCBI Taxonomy" id="2838457"/>
    <lineage>
        <taxon>Bacteria</taxon>
        <taxon>Bacillati</taxon>
        <taxon>Bacillota</taxon>
        <taxon>Clostridia</taxon>
        <taxon>Lachnospirales</taxon>
        <taxon>Lachnospiraceae</taxon>
        <taxon>Anaerobutyricum</taxon>
    </lineage>
</organism>
<evidence type="ECO:0000256" key="1">
    <source>
        <dbReference type="ARBA" id="ARBA00023172"/>
    </source>
</evidence>
<dbReference type="AlphaFoldDB" id="A0A9D2J847"/>
<name>A0A9D2J847_9FIRM</name>
<accession>A0A9D2J847</accession>
<dbReference type="Pfam" id="PF13936">
    <property type="entry name" value="HTH_38"/>
    <property type="match status" value="1"/>
</dbReference>
<dbReference type="GO" id="GO:0032196">
    <property type="term" value="P:transposition"/>
    <property type="evidence" value="ECO:0007669"/>
    <property type="project" value="TreeGrafter"/>
</dbReference>
<dbReference type="InterPro" id="IPR001584">
    <property type="entry name" value="Integrase_cat-core"/>
</dbReference>
<dbReference type="GO" id="GO:0006310">
    <property type="term" value="P:DNA recombination"/>
    <property type="evidence" value="ECO:0007669"/>
    <property type="project" value="UniProtKB-KW"/>
</dbReference>
<dbReference type="InterPro" id="IPR051917">
    <property type="entry name" value="Transposase-Integrase"/>
</dbReference>
<dbReference type="InterPro" id="IPR053392">
    <property type="entry name" value="Transposase_IS30-like"/>
</dbReference>
<sequence length="351" mass="41345">MGEKWRQLKYEDRLQLDICLKGKMKVPDIAKLLHVAKTTIYREIKRGKFTKRNSDWTESEVYDPYVANEKYKENLQKRGRQLKIGNDLKYASYLEKKIIEDKYSPEAALVTAKRDTDQGFQTTICVNTLYSYIRKGIFLNLTMEDLPIRKKKQKKKRVKVQKRAQAGTSISLRPKHIDKREEFGNWEMDTVVGAQKESKNILLVLTERKTREEIIRKMKDKSAASVVRALDGLERKLGTTLFRKIFKTITVDNGTEFSDVKGIERSKRSRKKRTKLFFCHPYRSCERGSNENNNRLIRRHIPKGINFDFMPRTEIQYVEDWINNYPRKLFGFRSAGELFQEELLKLGISVN</sequence>
<dbReference type="GO" id="GO:0003676">
    <property type="term" value="F:nucleic acid binding"/>
    <property type="evidence" value="ECO:0007669"/>
    <property type="project" value="InterPro"/>
</dbReference>
<dbReference type="InterPro" id="IPR036397">
    <property type="entry name" value="RNaseH_sf"/>
</dbReference>
<dbReference type="InterPro" id="IPR012337">
    <property type="entry name" value="RNaseH-like_sf"/>
</dbReference>
<reference evidence="3" key="2">
    <citation type="submission" date="2021-04" db="EMBL/GenBank/DDBJ databases">
        <authorList>
            <person name="Gilroy R."/>
        </authorList>
    </citation>
    <scope>NUCLEOTIDE SEQUENCE</scope>
    <source>
        <strain evidence="3">CHK179-28034</strain>
    </source>
</reference>
<evidence type="ECO:0000313" key="3">
    <source>
        <dbReference type="EMBL" id="HIZ40655.1"/>
    </source>
</evidence>
<feature type="domain" description="Integrase catalytic" evidence="2">
    <location>
        <begin position="170"/>
        <end position="343"/>
    </location>
</feature>
<dbReference type="GO" id="GO:0004803">
    <property type="term" value="F:transposase activity"/>
    <property type="evidence" value="ECO:0007669"/>
    <property type="project" value="TreeGrafter"/>
</dbReference>
<dbReference type="PANTHER" id="PTHR10948:SF23">
    <property type="entry name" value="TRANSPOSASE INSI FOR INSERTION SEQUENCE ELEMENT IS30A-RELATED"/>
    <property type="match status" value="1"/>
</dbReference>
<keyword evidence="1" id="KW-0233">DNA recombination</keyword>
<gene>
    <name evidence="3" type="ORF">H9968_12195</name>
</gene>
<proteinExistence type="predicted"/>
<dbReference type="Gene3D" id="3.30.420.10">
    <property type="entry name" value="Ribonuclease H-like superfamily/Ribonuclease H"/>
    <property type="match status" value="1"/>
</dbReference>